<sequence>MKILEVKALAIPEIKIIKNHRFSDDRGYFVEIFRESDLIKIIPDFKLKQVNESYSKAGVIRGLHFQWNPYQGKLVRTVRGHMLDIAVDIRLNSPTYGKGIIYDMLTSEQIDYFESIWIPVGFAHGCVFLEETIIEYLCTNEYSPTTETGISPLSPDIDWSLADKNLVKIFQDTIKNPLVSDKDKAGVNFKDWVNDPRSSNFIYVRT</sequence>
<feature type="active site" description="Proton acceptor" evidence="1">
    <location>
        <position position="64"/>
    </location>
</feature>
<accession>A0A0G0GKQ4</accession>
<dbReference type="InterPro" id="IPR014710">
    <property type="entry name" value="RmlC-like_jellyroll"/>
</dbReference>
<dbReference type="InterPro" id="IPR000888">
    <property type="entry name" value="RmlC-like"/>
</dbReference>
<protein>
    <submittedName>
        <fullName evidence="3">dTDP-4-dehydrorhamnose 3,5-epimerase-like protein enzyme</fullName>
    </submittedName>
</protein>
<dbReference type="SUPFAM" id="SSF51182">
    <property type="entry name" value="RmlC-like cupins"/>
    <property type="match status" value="1"/>
</dbReference>
<evidence type="ECO:0000256" key="2">
    <source>
        <dbReference type="PIRSR" id="PIRSR600888-3"/>
    </source>
</evidence>
<dbReference type="GO" id="GO:0008830">
    <property type="term" value="F:dTDP-4-dehydrorhamnose 3,5-epimerase activity"/>
    <property type="evidence" value="ECO:0007669"/>
    <property type="project" value="InterPro"/>
</dbReference>
<dbReference type="AlphaFoldDB" id="A0A0G0GKQ4"/>
<dbReference type="Pfam" id="PF00908">
    <property type="entry name" value="dTDP_sugar_isom"/>
    <property type="match status" value="1"/>
</dbReference>
<evidence type="ECO:0000313" key="4">
    <source>
        <dbReference type="Proteomes" id="UP000034917"/>
    </source>
</evidence>
<dbReference type="PANTHER" id="PTHR21047">
    <property type="entry name" value="DTDP-6-DEOXY-D-GLUCOSE-3,5 EPIMERASE"/>
    <property type="match status" value="1"/>
</dbReference>
<reference evidence="3 4" key="1">
    <citation type="journal article" date="2015" name="Nature">
        <title>rRNA introns, odd ribosomes, and small enigmatic genomes across a large radiation of phyla.</title>
        <authorList>
            <person name="Brown C.T."/>
            <person name="Hug L.A."/>
            <person name="Thomas B.C."/>
            <person name="Sharon I."/>
            <person name="Castelle C.J."/>
            <person name="Singh A."/>
            <person name="Wilkins M.J."/>
            <person name="Williams K.H."/>
            <person name="Banfield J.F."/>
        </authorList>
    </citation>
    <scope>NUCLEOTIDE SEQUENCE [LARGE SCALE GENOMIC DNA]</scope>
</reference>
<dbReference type="Gene3D" id="2.60.120.10">
    <property type="entry name" value="Jelly Rolls"/>
    <property type="match status" value="1"/>
</dbReference>
<dbReference type="CDD" id="cd00438">
    <property type="entry name" value="cupin_RmlC"/>
    <property type="match status" value="1"/>
</dbReference>
<dbReference type="GO" id="GO:0000271">
    <property type="term" value="P:polysaccharide biosynthetic process"/>
    <property type="evidence" value="ECO:0007669"/>
    <property type="project" value="TreeGrafter"/>
</dbReference>
<dbReference type="PANTHER" id="PTHR21047:SF2">
    <property type="entry name" value="THYMIDINE DIPHOSPHO-4-KETO-RHAMNOSE 3,5-EPIMERASE"/>
    <property type="match status" value="1"/>
</dbReference>
<proteinExistence type="predicted"/>
<gene>
    <name evidence="3" type="ORF">US40_C0001G0069</name>
</gene>
<feature type="site" description="Participates in a stacking interaction with the thymidine ring of dTDP-4-oxo-6-deoxyglucose" evidence="2">
    <location>
        <position position="142"/>
    </location>
</feature>
<feature type="active site" description="Proton donor" evidence="1">
    <location>
        <position position="136"/>
    </location>
</feature>
<organism evidence="3 4">
    <name type="scientific">Candidatus Roizmanbacteria bacterium GW2011_GWC2_37_13</name>
    <dbReference type="NCBI Taxonomy" id="1618486"/>
    <lineage>
        <taxon>Bacteria</taxon>
        <taxon>Candidatus Roizmaniibacteriota</taxon>
    </lineage>
</organism>
<dbReference type="GO" id="GO:0005829">
    <property type="term" value="C:cytosol"/>
    <property type="evidence" value="ECO:0007669"/>
    <property type="project" value="TreeGrafter"/>
</dbReference>
<evidence type="ECO:0000256" key="1">
    <source>
        <dbReference type="PIRSR" id="PIRSR600888-1"/>
    </source>
</evidence>
<comment type="caution">
    <text evidence="3">The sequence shown here is derived from an EMBL/GenBank/DDBJ whole genome shotgun (WGS) entry which is preliminary data.</text>
</comment>
<name>A0A0G0GKQ4_9BACT</name>
<evidence type="ECO:0000313" key="3">
    <source>
        <dbReference type="EMBL" id="KKQ26720.1"/>
    </source>
</evidence>
<dbReference type="InterPro" id="IPR011051">
    <property type="entry name" value="RmlC_Cupin_sf"/>
</dbReference>
<dbReference type="Proteomes" id="UP000034917">
    <property type="component" value="Unassembled WGS sequence"/>
</dbReference>
<dbReference type="EMBL" id="LBSV01000001">
    <property type="protein sequence ID" value="KKQ26720.1"/>
    <property type="molecule type" value="Genomic_DNA"/>
</dbReference>